<dbReference type="SUPFAM" id="SSF52777">
    <property type="entry name" value="CoA-dependent acyltransferases"/>
    <property type="match status" value="1"/>
</dbReference>
<keyword evidence="2" id="KW-1185">Reference proteome</keyword>
<dbReference type="InterPro" id="IPR052058">
    <property type="entry name" value="Alcohol_O-acetyltransferase"/>
</dbReference>
<protein>
    <recommendedName>
        <fullName evidence="3">Condensation domain-containing protein</fullName>
    </recommendedName>
</protein>
<dbReference type="AlphaFoldDB" id="A0AAV2QV16"/>
<organism evidence="1 2">
    <name type="scientific">Meganyctiphanes norvegica</name>
    <name type="common">Northern krill</name>
    <name type="synonym">Thysanopoda norvegica</name>
    <dbReference type="NCBI Taxonomy" id="48144"/>
    <lineage>
        <taxon>Eukaryota</taxon>
        <taxon>Metazoa</taxon>
        <taxon>Ecdysozoa</taxon>
        <taxon>Arthropoda</taxon>
        <taxon>Crustacea</taxon>
        <taxon>Multicrustacea</taxon>
        <taxon>Malacostraca</taxon>
        <taxon>Eumalacostraca</taxon>
        <taxon>Eucarida</taxon>
        <taxon>Euphausiacea</taxon>
        <taxon>Euphausiidae</taxon>
        <taxon>Meganyctiphanes</taxon>
    </lineage>
</organism>
<dbReference type="Gene3D" id="3.30.559.30">
    <property type="entry name" value="Nonribosomal peptide synthetase, condensation domain"/>
    <property type="match status" value="1"/>
</dbReference>
<dbReference type="Proteomes" id="UP001497623">
    <property type="component" value="Unassembled WGS sequence"/>
</dbReference>
<dbReference type="EMBL" id="CAXKWB010009999">
    <property type="protein sequence ID" value="CAL4096422.1"/>
    <property type="molecule type" value="Genomic_DNA"/>
</dbReference>
<evidence type="ECO:0000313" key="1">
    <source>
        <dbReference type="EMBL" id="CAL4096422.1"/>
    </source>
</evidence>
<dbReference type="InterPro" id="IPR023213">
    <property type="entry name" value="CAT-like_dom_sf"/>
</dbReference>
<evidence type="ECO:0008006" key="3">
    <source>
        <dbReference type="Google" id="ProtNLM"/>
    </source>
</evidence>
<dbReference type="PANTHER" id="PTHR28037">
    <property type="entry name" value="ALCOHOL O-ACETYLTRANSFERASE 1-RELATED"/>
    <property type="match status" value="1"/>
</dbReference>
<reference evidence="1 2" key="1">
    <citation type="submission" date="2024-05" db="EMBL/GenBank/DDBJ databases">
        <authorList>
            <person name="Wallberg A."/>
        </authorList>
    </citation>
    <scope>NUCLEOTIDE SEQUENCE [LARGE SCALE GENOMIC DNA]</scope>
</reference>
<proteinExistence type="predicted"/>
<accession>A0AAV2QV16</accession>
<dbReference type="PANTHER" id="PTHR28037:SF1">
    <property type="entry name" value="ALCOHOL O-ACETYLTRANSFERASE 1-RELATED"/>
    <property type="match status" value="1"/>
</dbReference>
<dbReference type="Gene3D" id="3.30.559.10">
    <property type="entry name" value="Chloramphenicol acetyltransferase-like domain"/>
    <property type="match status" value="1"/>
</dbReference>
<sequence length="516" mass="59161">MAQSSSRRLWQLLRMRGPALTTATTVPKRNVVTAHAVPLLNSGHDLESPDVLFGSQSWRWVRPATPVESDLDDWNRQHTRFAFPYLTINADREITEDMWKKMLIHLRNQMPGLRMVILPHNDEKWICHINNMDIYLKMHENKAPLELVNEMLDDGLDNGAWVCKVIKANQDDACPFPEDKKLKPYQYYWFLNAHHGILDGYSLAIMCRLTINNLNAILAGKPIDDRIQLCQARKGDEIVAKRVKLKESLINNPKWFQKEKERLLSTFKTPLLNEAFPAPNVPNPKTSTVLRTANPVMLNAFHKQCKNAGVSVTNGLVAIVNTAIVEMVREVGIIRDSYHLTLNTNVDLRRYMNIHPQTATGMLVGAIHQSMYPTKNVREEFWNHANIIQDDARSLLKTDGALIESVVREMAIPRIDPEEVFKSSNTSIIQRDYTFSNMMDVTPVFYDPKRHKHAVVTDAMTIQGIHNFNPMMFTICTYRGITQFALAYTTNCLSQETAEELMDRVMLLLRDKAQIK</sequence>
<comment type="caution">
    <text evidence="1">The sequence shown here is derived from an EMBL/GenBank/DDBJ whole genome shotgun (WGS) entry which is preliminary data.</text>
</comment>
<gene>
    <name evidence="1" type="ORF">MNOR_LOCUS15748</name>
</gene>
<evidence type="ECO:0000313" key="2">
    <source>
        <dbReference type="Proteomes" id="UP001497623"/>
    </source>
</evidence>
<name>A0AAV2QV16_MEGNR</name>